<comment type="pathway">
    <text evidence="5">Cofactor biosynthesis; biotin biosynthesis.</text>
</comment>
<feature type="binding site" evidence="5">
    <location>
        <position position="240"/>
    </location>
    <ligand>
        <name>substrate</name>
    </ligand>
</feature>
<comment type="subcellular location">
    <subcellularLocation>
        <location evidence="5">Cytoplasm</location>
    </subcellularLocation>
</comment>
<dbReference type="GO" id="GO:0090499">
    <property type="term" value="F:pimelyl-[acyl-carrier protein] methyl ester esterase activity"/>
    <property type="evidence" value="ECO:0007669"/>
    <property type="project" value="UniProtKB-EC"/>
</dbReference>
<evidence type="ECO:0000256" key="2">
    <source>
        <dbReference type="ARBA" id="ARBA00022490"/>
    </source>
</evidence>
<reference evidence="7 8" key="1">
    <citation type="submission" date="2020-04" db="EMBL/GenBank/DDBJ databases">
        <title>Ferrimonas sp. S7 isolated from sea water.</title>
        <authorList>
            <person name="Bae S.S."/>
            <person name="Baek K."/>
        </authorList>
    </citation>
    <scope>NUCLEOTIDE SEQUENCE [LARGE SCALE GENOMIC DNA]</scope>
    <source>
        <strain evidence="7 8">S7</strain>
    </source>
</reference>
<keyword evidence="4 5" id="KW-0378">Hydrolase</keyword>
<dbReference type="InterPro" id="IPR029058">
    <property type="entry name" value="AB_hydrolase_fold"/>
</dbReference>
<dbReference type="AlphaFoldDB" id="A0A6H1UH41"/>
<comment type="subunit">
    <text evidence="5">Monomer.</text>
</comment>
<protein>
    <recommendedName>
        <fullName evidence="5">Pimeloyl-[acyl-carrier protein] methyl ester esterase</fullName>
        <ecNumber evidence="5">3.1.1.85</ecNumber>
    </recommendedName>
    <alternativeName>
        <fullName evidence="5">Biotin synthesis protein BioH</fullName>
    </alternativeName>
    <alternativeName>
        <fullName evidence="5">Carboxylesterase BioH</fullName>
    </alternativeName>
</protein>
<dbReference type="InterPro" id="IPR000073">
    <property type="entry name" value="AB_hydrolase_1"/>
</dbReference>
<feature type="active site" evidence="5">
    <location>
        <position position="240"/>
    </location>
</feature>
<sequence>MSSTLPSATENIHWCGNGPAIVLLHGWGMNGAVFGHMVPQLVAAGFSVGVAQLPGFGGTSALEPSGDIEAIAVHLWQQIPPQCHLLGWSLGGLVAMKMATQQPQRALSLCTIASSPCFQAQASWPGIEPQVLQRFSEQLLLNVEKTISGFFSLQGMGSSSAREDIRQLKQAVMQLPAAQPSALAGGLTMLAQVDLRQSLPQLPWLRIYGNNDALVPRASIGLVAELAPASRQIIVDKAGHAPFISHLDSVCSEIVRFLRG</sequence>
<dbReference type="SUPFAM" id="SSF53474">
    <property type="entry name" value="alpha/beta-Hydrolases"/>
    <property type="match status" value="1"/>
</dbReference>
<dbReference type="KEGG" id="fes:HER31_16725"/>
<dbReference type="EMBL" id="CP051180">
    <property type="protein sequence ID" value="QIZ78401.1"/>
    <property type="molecule type" value="Genomic_DNA"/>
</dbReference>
<evidence type="ECO:0000313" key="7">
    <source>
        <dbReference type="EMBL" id="QIZ78401.1"/>
    </source>
</evidence>
<evidence type="ECO:0000256" key="4">
    <source>
        <dbReference type="ARBA" id="ARBA00022801"/>
    </source>
</evidence>
<gene>
    <name evidence="5 7" type="primary">bioH</name>
    <name evidence="7" type="ORF">HER31_16725</name>
</gene>
<evidence type="ECO:0000313" key="8">
    <source>
        <dbReference type="Proteomes" id="UP000501602"/>
    </source>
</evidence>
<dbReference type="UniPathway" id="UPA00078"/>
<feature type="domain" description="AB hydrolase-1" evidence="6">
    <location>
        <begin position="19"/>
        <end position="246"/>
    </location>
</feature>
<evidence type="ECO:0000256" key="3">
    <source>
        <dbReference type="ARBA" id="ARBA00022756"/>
    </source>
</evidence>
<proteinExistence type="inferred from homology"/>
<name>A0A6H1UH41_9GAMM</name>
<dbReference type="PANTHER" id="PTHR43798">
    <property type="entry name" value="MONOACYLGLYCEROL LIPASE"/>
    <property type="match status" value="1"/>
</dbReference>
<dbReference type="GO" id="GO:0005737">
    <property type="term" value="C:cytoplasm"/>
    <property type="evidence" value="ECO:0007669"/>
    <property type="project" value="UniProtKB-SubCell"/>
</dbReference>
<dbReference type="Proteomes" id="UP000501602">
    <property type="component" value="Chromosome"/>
</dbReference>
<dbReference type="InterPro" id="IPR010076">
    <property type="entry name" value="BioH"/>
</dbReference>
<dbReference type="Gene3D" id="3.40.50.1820">
    <property type="entry name" value="alpha/beta hydrolase"/>
    <property type="match status" value="1"/>
</dbReference>
<dbReference type="Pfam" id="PF00561">
    <property type="entry name" value="Abhydrolase_1"/>
    <property type="match status" value="1"/>
</dbReference>
<dbReference type="HAMAP" id="MF_01260">
    <property type="entry name" value="Carboxylester"/>
    <property type="match status" value="1"/>
</dbReference>
<dbReference type="GO" id="GO:0016020">
    <property type="term" value="C:membrane"/>
    <property type="evidence" value="ECO:0007669"/>
    <property type="project" value="TreeGrafter"/>
</dbReference>
<dbReference type="PANTHER" id="PTHR43798:SF31">
    <property type="entry name" value="AB HYDROLASE SUPERFAMILY PROTEIN YCLE"/>
    <property type="match status" value="1"/>
</dbReference>
<feature type="binding site" evidence="5">
    <location>
        <begin position="150"/>
        <end position="154"/>
    </location>
    <ligand>
        <name>substrate</name>
    </ligand>
</feature>
<keyword evidence="1 5" id="KW-0719">Serine esterase</keyword>
<dbReference type="InterPro" id="IPR050266">
    <property type="entry name" value="AB_hydrolase_sf"/>
</dbReference>
<organism evidence="7 8">
    <name type="scientific">Ferrimonas lipolytica</name>
    <dbReference type="NCBI Taxonomy" id="2724191"/>
    <lineage>
        <taxon>Bacteria</taxon>
        <taxon>Pseudomonadati</taxon>
        <taxon>Pseudomonadota</taxon>
        <taxon>Gammaproteobacteria</taxon>
        <taxon>Alteromonadales</taxon>
        <taxon>Ferrimonadaceae</taxon>
        <taxon>Ferrimonas</taxon>
    </lineage>
</organism>
<feature type="binding site" evidence="5">
    <location>
        <position position="27"/>
    </location>
    <ligand>
        <name>substrate</name>
    </ligand>
</feature>
<dbReference type="EC" id="3.1.1.85" evidence="5"/>
<feature type="active site" description="Nucleophile" evidence="5">
    <location>
        <position position="89"/>
    </location>
</feature>
<accession>A0A6H1UH41</accession>
<feature type="active site" evidence="5">
    <location>
        <position position="212"/>
    </location>
</feature>
<evidence type="ECO:0000256" key="1">
    <source>
        <dbReference type="ARBA" id="ARBA00022487"/>
    </source>
</evidence>
<keyword evidence="8" id="KW-1185">Reference proteome</keyword>
<evidence type="ECO:0000256" key="5">
    <source>
        <dbReference type="HAMAP-Rule" id="MF_01260"/>
    </source>
</evidence>
<comment type="function">
    <text evidence="5">The physiological role of BioH is to remove the methyl group introduced by BioC when the pimeloyl moiety is complete. It allows to synthesize pimeloyl-ACP via the fatty acid synthetic pathway through the hydrolysis of the ester bonds of pimeloyl-ACP esters.</text>
</comment>
<evidence type="ECO:0000259" key="6">
    <source>
        <dbReference type="Pfam" id="PF00561"/>
    </source>
</evidence>
<feature type="binding site" evidence="5">
    <location>
        <begin position="89"/>
        <end position="90"/>
    </location>
    <ligand>
        <name>substrate</name>
    </ligand>
</feature>
<comment type="catalytic activity">
    <reaction evidence="5">
        <text>6-carboxyhexanoyl-[ACP] methyl ester + H2O = 6-carboxyhexanoyl-[ACP] + methanol + H(+)</text>
        <dbReference type="Rhea" id="RHEA:42700"/>
        <dbReference type="Rhea" id="RHEA-COMP:9955"/>
        <dbReference type="Rhea" id="RHEA-COMP:10186"/>
        <dbReference type="ChEBI" id="CHEBI:15377"/>
        <dbReference type="ChEBI" id="CHEBI:15378"/>
        <dbReference type="ChEBI" id="CHEBI:17790"/>
        <dbReference type="ChEBI" id="CHEBI:78846"/>
        <dbReference type="ChEBI" id="CHEBI:82735"/>
        <dbReference type="EC" id="3.1.1.85"/>
    </reaction>
</comment>
<dbReference type="RefSeq" id="WP_168662333.1">
    <property type="nucleotide sequence ID" value="NZ_CP051180.1"/>
</dbReference>
<keyword evidence="3 5" id="KW-0093">Biotin biosynthesis</keyword>
<dbReference type="GO" id="GO:0009102">
    <property type="term" value="P:biotin biosynthetic process"/>
    <property type="evidence" value="ECO:0007669"/>
    <property type="project" value="UniProtKB-UniRule"/>
</dbReference>
<keyword evidence="2 5" id="KW-0963">Cytoplasm</keyword>
<dbReference type="NCBIfam" id="TIGR01738">
    <property type="entry name" value="bioH"/>
    <property type="match status" value="1"/>
</dbReference>
<comment type="similarity">
    <text evidence="5">Belongs to the AB hydrolase superfamily. Carboxylesterase BioH family.</text>
</comment>